<accession>A0AA35YCB2</accession>
<feature type="transmembrane region" description="Helical" evidence="2">
    <location>
        <begin position="65"/>
        <end position="83"/>
    </location>
</feature>
<evidence type="ECO:0000313" key="3">
    <source>
        <dbReference type="EMBL" id="CAI9267541.1"/>
    </source>
</evidence>
<dbReference type="Proteomes" id="UP001177003">
    <property type="component" value="Chromosome 1"/>
</dbReference>
<evidence type="ECO:0000256" key="1">
    <source>
        <dbReference type="SAM" id="MobiDB-lite"/>
    </source>
</evidence>
<gene>
    <name evidence="3" type="ORF">LSALG_LOCUS8019</name>
</gene>
<keyword evidence="4" id="KW-1185">Reference proteome</keyword>
<dbReference type="AlphaFoldDB" id="A0AA35YCB2"/>
<organism evidence="3 4">
    <name type="scientific">Lactuca saligna</name>
    <name type="common">Willowleaf lettuce</name>
    <dbReference type="NCBI Taxonomy" id="75948"/>
    <lineage>
        <taxon>Eukaryota</taxon>
        <taxon>Viridiplantae</taxon>
        <taxon>Streptophyta</taxon>
        <taxon>Embryophyta</taxon>
        <taxon>Tracheophyta</taxon>
        <taxon>Spermatophyta</taxon>
        <taxon>Magnoliopsida</taxon>
        <taxon>eudicotyledons</taxon>
        <taxon>Gunneridae</taxon>
        <taxon>Pentapetalae</taxon>
        <taxon>asterids</taxon>
        <taxon>campanulids</taxon>
        <taxon>Asterales</taxon>
        <taxon>Asteraceae</taxon>
        <taxon>Cichorioideae</taxon>
        <taxon>Cichorieae</taxon>
        <taxon>Lactucinae</taxon>
        <taxon>Lactuca</taxon>
    </lineage>
</organism>
<keyword evidence="2" id="KW-0472">Membrane</keyword>
<feature type="region of interest" description="Disordered" evidence="1">
    <location>
        <begin position="1"/>
        <end position="36"/>
    </location>
</feature>
<sequence>MSKRTEPAGTSPNRPDPGTDFGQNHEPNRPGGSTGSRFLPVLVVSSNIGTVPRKITSYGSSFCRFYRFFLVLLVSIISVPVPTSSRFQISTKITSRSRPDRFHRVPIPMPVPVLAGSPIAPKPLVYFDPDRASVRDVDFSAFGYEWFMEFLHKLTRTTTKYIYLCLPQESLGQGNHTLVNEVDYKEFLDLAYANDKRINVYVGHHSENISNWIEVGISESENKDLYEDEDSYIVDHEEDDATYPFPAKKIAHDRFLNILCEPTESEDQDDKYVPP</sequence>
<evidence type="ECO:0000256" key="2">
    <source>
        <dbReference type="SAM" id="Phobius"/>
    </source>
</evidence>
<dbReference type="EMBL" id="OX465077">
    <property type="protein sequence ID" value="CAI9267541.1"/>
    <property type="molecule type" value="Genomic_DNA"/>
</dbReference>
<proteinExistence type="predicted"/>
<keyword evidence="2" id="KW-0812">Transmembrane</keyword>
<keyword evidence="2" id="KW-1133">Transmembrane helix</keyword>
<name>A0AA35YCB2_LACSI</name>
<protein>
    <submittedName>
        <fullName evidence="3">Uncharacterized protein</fullName>
    </submittedName>
</protein>
<evidence type="ECO:0000313" key="4">
    <source>
        <dbReference type="Proteomes" id="UP001177003"/>
    </source>
</evidence>
<reference evidence="3" key="1">
    <citation type="submission" date="2023-04" db="EMBL/GenBank/DDBJ databases">
        <authorList>
            <person name="Vijverberg K."/>
            <person name="Xiong W."/>
            <person name="Schranz E."/>
        </authorList>
    </citation>
    <scope>NUCLEOTIDE SEQUENCE</scope>
</reference>